<dbReference type="Proteomes" id="UP000006048">
    <property type="component" value="Chromosome"/>
</dbReference>
<dbReference type="RefSeq" id="WP_014805187.1">
    <property type="nucleotide sequence ID" value="NC_018020.1"/>
</dbReference>
<evidence type="ECO:0000256" key="1">
    <source>
        <dbReference type="SAM" id="Phobius"/>
    </source>
</evidence>
<dbReference type="HOGENOM" id="CLU_377190_0_0_12"/>
<keyword evidence="1" id="KW-0472">Membrane</keyword>
<dbReference type="AlphaFoldDB" id="I4BBQ4"/>
<protein>
    <submittedName>
        <fullName evidence="2">Uncharacterized protein</fullName>
    </submittedName>
</protein>
<name>I4BBQ4_TURPD</name>
<accession>I4BBQ4</accession>
<gene>
    <name evidence="2" type="ordered locus">Turpa_4077</name>
</gene>
<proteinExistence type="predicted"/>
<dbReference type="EMBL" id="CP002959">
    <property type="protein sequence ID" value="AFM14711.1"/>
    <property type="molecule type" value="Genomic_DNA"/>
</dbReference>
<dbReference type="KEGG" id="tpx:Turpa_4077"/>
<feature type="transmembrane region" description="Helical" evidence="1">
    <location>
        <begin position="27"/>
        <end position="49"/>
    </location>
</feature>
<keyword evidence="1" id="KW-1133">Transmembrane helix</keyword>
<keyword evidence="3" id="KW-1185">Reference proteome</keyword>
<reference evidence="2 3" key="1">
    <citation type="submission" date="2012-06" db="EMBL/GenBank/DDBJ databases">
        <title>The complete chromosome of genome of Turneriella parva DSM 21527.</title>
        <authorList>
            <consortium name="US DOE Joint Genome Institute (JGI-PGF)"/>
            <person name="Lucas S."/>
            <person name="Han J."/>
            <person name="Lapidus A."/>
            <person name="Bruce D."/>
            <person name="Goodwin L."/>
            <person name="Pitluck S."/>
            <person name="Peters L."/>
            <person name="Kyrpides N."/>
            <person name="Mavromatis K."/>
            <person name="Ivanova N."/>
            <person name="Mikhailova N."/>
            <person name="Chertkov O."/>
            <person name="Detter J.C."/>
            <person name="Tapia R."/>
            <person name="Han C."/>
            <person name="Land M."/>
            <person name="Hauser L."/>
            <person name="Markowitz V."/>
            <person name="Cheng J.-F."/>
            <person name="Hugenholtz P."/>
            <person name="Woyke T."/>
            <person name="Wu D."/>
            <person name="Gronow S."/>
            <person name="Wellnitz S."/>
            <person name="Brambilla E."/>
            <person name="Klenk H.-P."/>
            <person name="Eisen J.A."/>
        </authorList>
    </citation>
    <scope>NUCLEOTIDE SEQUENCE [LARGE SCALE GENOMIC DNA]</scope>
    <source>
        <strain evidence="3">ATCC BAA-1111 / DSM 21527 / NCTC 11395 / H</strain>
    </source>
</reference>
<evidence type="ECO:0000313" key="3">
    <source>
        <dbReference type="Proteomes" id="UP000006048"/>
    </source>
</evidence>
<organism evidence="2 3">
    <name type="scientific">Turneriella parva (strain ATCC BAA-1111 / DSM 21527 / NCTC 11395 / H)</name>
    <name type="common">Leptospira parva</name>
    <dbReference type="NCBI Taxonomy" id="869212"/>
    <lineage>
        <taxon>Bacteria</taxon>
        <taxon>Pseudomonadati</taxon>
        <taxon>Spirochaetota</taxon>
        <taxon>Spirochaetia</taxon>
        <taxon>Leptospirales</taxon>
        <taxon>Leptospiraceae</taxon>
        <taxon>Turneriella</taxon>
    </lineage>
</organism>
<sequence>MRSDLKDLLITYRDSVLRLIKTARLRYAMIALVFAGLWQVVDFMPRFFFDSRAFQARLDEFLDSGRLAISYQGIDVSFFKGIRIIGLRVSFDRDFSRGRYLIEAPSVYIRQPLAFFTGKQGDLLAESRIIIEDAKLGYWITADDADRETLQQARLLLQQNRNYHVECESCRFNLNVKDNSYFKEVTPVQTLHFTLRHAGSEVQALVRYESSAIGNGDFFGKFAACKTLQCDDLEGYWFFKPSKLQIAILNNFQKDLDISSGIASGEVAFDRRLVAVQKIERGRQVTQNEARSNFRMALDMRNFAIRKKRAAWYEAQKISVDTRVQLVGQSATGYVRAGLEDYNLQADFENLSPDALPDKYLFSVEPRAFANKTLNLPAKRQLTGLNRFSINLSEKKGGKYGKTEMALDISQGAYIAGPGVPPLTLQSVNISLVNEKLQGEIKAAAGTSPLSAVLSGALELYPVTFTPLASALMRDSGSAVDRKIFTLRGRVACPLTMDTLYWSDLKPFVNAWLDDFWNEVQDGIQYSWLPSHLRRREYFVRLIQYLDFSMPIEVKRFDWGPQVPLKGLLFFSPLYSGGGFRIESADGQNSSSLTVSYGQTDTNAPYLTHDLKLNLENAYDLLSPWLGDDYFEYFSSAQIVHINNFNGERPADHYLKSNSATDIRLKRVRLGPWARAQTLPLQWETIDIKTNRSNGFGAISAIRAENENTMLSGYGEYKLFNRSIDTLLKYKVQIR</sequence>
<evidence type="ECO:0000313" key="2">
    <source>
        <dbReference type="EMBL" id="AFM14711.1"/>
    </source>
</evidence>
<keyword evidence="1" id="KW-0812">Transmembrane</keyword>
<dbReference type="STRING" id="869212.Turpa_4077"/>